<protein>
    <submittedName>
        <fullName evidence="1">Uncharacterized protein</fullName>
    </submittedName>
</protein>
<dbReference type="EMBL" id="CAJJDN010000016">
    <property type="protein sequence ID" value="CAD8062112.1"/>
    <property type="molecule type" value="Genomic_DNA"/>
</dbReference>
<proteinExistence type="predicted"/>
<reference evidence="1" key="1">
    <citation type="submission" date="2021-01" db="EMBL/GenBank/DDBJ databases">
        <authorList>
            <consortium name="Genoscope - CEA"/>
            <person name="William W."/>
        </authorList>
    </citation>
    <scope>NUCLEOTIDE SEQUENCE</scope>
</reference>
<organism evidence="1 2">
    <name type="scientific">Paramecium sonneborni</name>
    <dbReference type="NCBI Taxonomy" id="65129"/>
    <lineage>
        <taxon>Eukaryota</taxon>
        <taxon>Sar</taxon>
        <taxon>Alveolata</taxon>
        <taxon>Ciliophora</taxon>
        <taxon>Intramacronucleata</taxon>
        <taxon>Oligohymenophorea</taxon>
        <taxon>Peniculida</taxon>
        <taxon>Parameciidae</taxon>
        <taxon>Paramecium</taxon>
    </lineage>
</organism>
<evidence type="ECO:0000313" key="2">
    <source>
        <dbReference type="Proteomes" id="UP000692954"/>
    </source>
</evidence>
<sequence length="291" mass="34598">MNPKLELKLLSHFQTLEGKLSLLFLHISDNSAGFQHVGSQKEQFTAFYNICIQKINTLIFLKNGTQQQSFEKQCIFCPKLKTNSIQQLILHLLLFHKTKYSYKFTHYQNEKVLHIAYFRQQPKILSNVFRHYKAINQNQLECFMFLTLFSQSNSEFYQKNNLPLEQDQQISNLMSQKQFYCGPSKNFRPVQRIEEFKELETLDFEAFKQNELICLAKSSPEFKGTPIQQFMILYNSRVMEERPQQLKDFLKQFTRLQGELAICFQNHLFTLLCYSMLDQQTFVELSLMIQK</sequence>
<evidence type="ECO:0000313" key="1">
    <source>
        <dbReference type="EMBL" id="CAD8062112.1"/>
    </source>
</evidence>
<keyword evidence="2" id="KW-1185">Reference proteome</keyword>
<comment type="caution">
    <text evidence="1">The sequence shown here is derived from an EMBL/GenBank/DDBJ whole genome shotgun (WGS) entry which is preliminary data.</text>
</comment>
<accession>A0A8S1L8Y7</accession>
<name>A0A8S1L8Y7_9CILI</name>
<dbReference type="OrthoDB" id="289305at2759"/>
<dbReference type="Proteomes" id="UP000692954">
    <property type="component" value="Unassembled WGS sequence"/>
</dbReference>
<dbReference type="AlphaFoldDB" id="A0A8S1L8Y7"/>
<gene>
    <name evidence="1" type="ORF">PSON_ATCC_30995.1.T0160149</name>
</gene>